<reference evidence="2 3" key="1">
    <citation type="submission" date="2020-02" db="EMBL/GenBank/DDBJ databases">
        <authorList>
            <person name="Ferguson B K."/>
        </authorList>
    </citation>
    <scope>NUCLEOTIDE SEQUENCE [LARGE SCALE GENOMIC DNA]</scope>
</reference>
<dbReference type="AlphaFoldDB" id="A0A6H5GMT3"/>
<gene>
    <name evidence="2" type="ORF">NTEN_LOCUS10210</name>
</gene>
<dbReference type="EMBL" id="CADCXU010015145">
    <property type="protein sequence ID" value="CAB0004733.1"/>
    <property type="molecule type" value="Genomic_DNA"/>
</dbReference>
<keyword evidence="3" id="KW-1185">Reference proteome</keyword>
<evidence type="ECO:0000256" key="1">
    <source>
        <dbReference type="SAM" id="MobiDB-lite"/>
    </source>
</evidence>
<organism evidence="2 3">
    <name type="scientific">Nesidiocoris tenuis</name>
    <dbReference type="NCBI Taxonomy" id="355587"/>
    <lineage>
        <taxon>Eukaryota</taxon>
        <taxon>Metazoa</taxon>
        <taxon>Ecdysozoa</taxon>
        <taxon>Arthropoda</taxon>
        <taxon>Hexapoda</taxon>
        <taxon>Insecta</taxon>
        <taxon>Pterygota</taxon>
        <taxon>Neoptera</taxon>
        <taxon>Paraneoptera</taxon>
        <taxon>Hemiptera</taxon>
        <taxon>Heteroptera</taxon>
        <taxon>Panheteroptera</taxon>
        <taxon>Cimicomorpha</taxon>
        <taxon>Miridae</taxon>
        <taxon>Dicyphina</taxon>
        <taxon>Nesidiocoris</taxon>
    </lineage>
</organism>
<sequence length="81" mass="8800">MVTIFKIVSTRQVPGLALPRRKFPWSIVILSCILHRLQIRGYADDAEGNPGLWRENGTAPGIPPIGRQGSGHHTQSAGAET</sequence>
<feature type="region of interest" description="Disordered" evidence="1">
    <location>
        <begin position="51"/>
        <end position="81"/>
    </location>
</feature>
<evidence type="ECO:0000313" key="3">
    <source>
        <dbReference type="Proteomes" id="UP000479000"/>
    </source>
</evidence>
<protein>
    <submittedName>
        <fullName evidence="2">Uncharacterized protein</fullName>
    </submittedName>
</protein>
<accession>A0A6H5GMT3</accession>
<dbReference type="Proteomes" id="UP000479000">
    <property type="component" value="Unassembled WGS sequence"/>
</dbReference>
<proteinExistence type="predicted"/>
<evidence type="ECO:0000313" key="2">
    <source>
        <dbReference type="EMBL" id="CAB0004733.1"/>
    </source>
</evidence>
<feature type="compositionally biased region" description="Polar residues" evidence="1">
    <location>
        <begin position="71"/>
        <end position="81"/>
    </location>
</feature>
<name>A0A6H5GMT3_9HEMI</name>